<dbReference type="SUPFAM" id="SSF54695">
    <property type="entry name" value="POZ domain"/>
    <property type="match status" value="1"/>
</dbReference>
<dbReference type="CDD" id="cd18186">
    <property type="entry name" value="BTB_POZ_ZBTB_KLHL-like"/>
    <property type="match status" value="1"/>
</dbReference>
<sequence length="393" mass="44503">MAGASEPLPVAPQKRTRPPLLSRDHTLVTINIGGTDNEEKKAFMLHSGLICSQSPYFSKAFQGHFRESEERAIYLPHVTASTLRLYQFWLYGQSTRVEPQKSTKYKPVQRRRPDGDNRPVNGDEGSDSSEDEIISPAKARLAPAWIDREEFLFNDLHMYNQTLLRLYALADVYDTPQLREDLMTVLVELTLFNQDNKGKTNSWKNQLLLEELCGALPSTSHIYQFAVKRMALYGTFDTMKRSALELLPGPFLLDIIQVALPLTSKHQPKLMQDLGDSCNFHEHKHKGEVKVCKKRQRRDEAFYASFLRACMSEVYDIEDAEVEAKTKTTKTKAEAAEVEENTKVVEAEAKAKATEANTKAKAEAEIVQRAMEAIQSPSEIVDLWNDLEAHQGG</sequence>
<proteinExistence type="predicted"/>
<dbReference type="InterPro" id="IPR011333">
    <property type="entry name" value="SKP1/BTB/POZ_sf"/>
</dbReference>
<organism evidence="3 4">
    <name type="scientific">Clathrospora elynae</name>
    <dbReference type="NCBI Taxonomy" id="706981"/>
    <lineage>
        <taxon>Eukaryota</taxon>
        <taxon>Fungi</taxon>
        <taxon>Dikarya</taxon>
        <taxon>Ascomycota</taxon>
        <taxon>Pezizomycotina</taxon>
        <taxon>Dothideomycetes</taxon>
        <taxon>Pleosporomycetidae</taxon>
        <taxon>Pleosporales</taxon>
        <taxon>Diademaceae</taxon>
        <taxon>Clathrospora</taxon>
    </lineage>
</organism>
<dbReference type="PROSITE" id="PS50097">
    <property type="entry name" value="BTB"/>
    <property type="match status" value="1"/>
</dbReference>
<dbReference type="Gene3D" id="3.30.710.10">
    <property type="entry name" value="Potassium Channel Kv1.1, Chain A"/>
    <property type="match status" value="1"/>
</dbReference>
<evidence type="ECO:0000313" key="3">
    <source>
        <dbReference type="EMBL" id="KAF1947073.1"/>
    </source>
</evidence>
<feature type="domain" description="BTB" evidence="2">
    <location>
        <begin position="26"/>
        <end position="99"/>
    </location>
</feature>
<feature type="region of interest" description="Disordered" evidence="1">
    <location>
        <begin position="100"/>
        <end position="133"/>
    </location>
</feature>
<name>A0A6A5T397_9PLEO</name>
<feature type="compositionally biased region" description="Acidic residues" evidence="1">
    <location>
        <begin position="124"/>
        <end position="133"/>
    </location>
</feature>
<dbReference type="InterPro" id="IPR000210">
    <property type="entry name" value="BTB/POZ_dom"/>
</dbReference>
<dbReference type="PANTHER" id="PTHR47843">
    <property type="entry name" value="BTB DOMAIN-CONTAINING PROTEIN-RELATED"/>
    <property type="match status" value="1"/>
</dbReference>
<reference evidence="3" key="1">
    <citation type="journal article" date="2020" name="Stud. Mycol.">
        <title>101 Dothideomycetes genomes: a test case for predicting lifestyles and emergence of pathogens.</title>
        <authorList>
            <person name="Haridas S."/>
            <person name="Albert R."/>
            <person name="Binder M."/>
            <person name="Bloem J."/>
            <person name="Labutti K."/>
            <person name="Salamov A."/>
            <person name="Andreopoulos B."/>
            <person name="Baker S."/>
            <person name="Barry K."/>
            <person name="Bills G."/>
            <person name="Bluhm B."/>
            <person name="Cannon C."/>
            <person name="Castanera R."/>
            <person name="Culley D."/>
            <person name="Daum C."/>
            <person name="Ezra D."/>
            <person name="Gonzalez J."/>
            <person name="Henrissat B."/>
            <person name="Kuo A."/>
            <person name="Liang C."/>
            <person name="Lipzen A."/>
            <person name="Lutzoni F."/>
            <person name="Magnuson J."/>
            <person name="Mondo S."/>
            <person name="Nolan M."/>
            <person name="Ohm R."/>
            <person name="Pangilinan J."/>
            <person name="Park H.-J."/>
            <person name="Ramirez L."/>
            <person name="Alfaro M."/>
            <person name="Sun H."/>
            <person name="Tritt A."/>
            <person name="Yoshinaga Y."/>
            <person name="Zwiers L.-H."/>
            <person name="Turgeon B."/>
            <person name="Goodwin S."/>
            <person name="Spatafora J."/>
            <person name="Crous P."/>
            <person name="Grigoriev I."/>
        </authorList>
    </citation>
    <scope>NUCLEOTIDE SEQUENCE</scope>
    <source>
        <strain evidence="3">CBS 161.51</strain>
    </source>
</reference>
<dbReference type="SMART" id="SM00225">
    <property type="entry name" value="BTB"/>
    <property type="match status" value="1"/>
</dbReference>
<dbReference type="AlphaFoldDB" id="A0A6A5T397"/>
<evidence type="ECO:0000313" key="4">
    <source>
        <dbReference type="Proteomes" id="UP000800038"/>
    </source>
</evidence>
<feature type="region of interest" description="Disordered" evidence="1">
    <location>
        <begin position="1"/>
        <end position="22"/>
    </location>
</feature>
<keyword evidence="4" id="KW-1185">Reference proteome</keyword>
<dbReference type="EMBL" id="ML976000">
    <property type="protein sequence ID" value="KAF1947073.1"/>
    <property type="molecule type" value="Genomic_DNA"/>
</dbReference>
<dbReference type="PANTHER" id="PTHR47843:SF2">
    <property type="entry name" value="BTB DOMAIN-CONTAINING PROTEIN"/>
    <property type="match status" value="1"/>
</dbReference>
<dbReference type="Proteomes" id="UP000800038">
    <property type="component" value="Unassembled WGS sequence"/>
</dbReference>
<dbReference type="OrthoDB" id="194443at2759"/>
<gene>
    <name evidence="3" type="ORF">EJ02DRAFT_462015</name>
</gene>
<protein>
    <recommendedName>
        <fullName evidence="2">BTB domain-containing protein</fullName>
    </recommendedName>
</protein>
<evidence type="ECO:0000259" key="2">
    <source>
        <dbReference type="PROSITE" id="PS50097"/>
    </source>
</evidence>
<evidence type="ECO:0000256" key="1">
    <source>
        <dbReference type="SAM" id="MobiDB-lite"/>
    </source>
</evidence>
<accession>A0A6A5T397</accession>
<dbReference type="Pfam" id="PF00651">
    <property type="entry name" value="BTB"/>
    <property type="match status" value="1"/>
</dbReference>